<dbReference type="Proteomes" id="UP000287171">
    <property type="component" value="Unassembled WGS sequence"/>
</dbReference>
<protein>
    <submittedName>
        <fullName evidence="1">Uncharacterized protein</fullName>
    </submittedName>
</protein>
<dbReference type="EMBL" id="BIFT01000002">
    <property type="protein sequence ID" value="GCE29480.1"/>
    <property type="molecule type" value="Genomic_DNA"/>
</dbReference>
<proteinExistence type="predicted"/>
<organism evidence="1 2">
    <name type="scientific">Dictyobacter alpinus</name>
    <dbReference type="NCBI Taxonomy" id="2014873"/>
    <lineage>
        <taxon>Bacteria</taxon>
        <taxon>Bacillati</taxon>
        <taxon>Chloroflexota</taxon>
        <taxon>Ktedonobacteria</taxon>
        <taxon>Ktedonobacterales</taxon>
        <taxon>Dictyobacteraceae</taxon>
        <taxon>Dictyobacter</taxon>
    </lineage>
</organism>
<accession>A0A402BDV5</accession>
<name>A0A402BDV5_9CHLR</name>
<dbReference type="AlphaFoldDB" id="A0A402BDV5"/>
<reference evidence="2" key="1">
    <citation type="submission" date="2018-12" db="EMBL/GenBank/DDBJ databases">
        <title>Tengunoibacter tsumagoiensis gen. nov., sp. nov., Dictyobacter kobayashii sp. nov., D. alpinus sp. nov., and D. joshuensis sp. nov. and description of Dictyobacteraceae fam. nov. within the order Ktedonobacterales isolated from Tengu-no-mugimeshi.</title>
        <authorList>
            <person name="Wang C.M."/>
            <person name="Zheng Y."/>
            <person name="Sakai Y."/>
            <person name="Toyoda A."/>
            <person name="Minakuchi Y."/>
            <person name="Abe K."/>
            <person name="Yokota A."/>
            <person name="Yabe S."/>
        </authorList>
    </citation>
    <scope>NUCLEOTIDE SEQUENCE [LARGE SCALE GENOMIC DNA]</scope>
    <source>
        <strain evidence="2">Uno16</strain>
    </source>
</reference>
<evidence type="ECO:0000313" key="1">
    <source>
        <dbReference type="EMBL" id="GCE29480.1"/>
    </source>
</evidence>
<evidence type="ECO:0000313" key="2">
    <source>
        <dbReference type="Proteomes" id="UP000287171"/>
    </source>
</evidence>
<sequence>MHLVGVGEDPEDALRKLAVVEGEAILQLANEAMQLGLDVLVDGFVAMPLQVSQLDVGFRWL</sequence>
<gene>
    <name evidence="1" type="ORF">KDA_49640</name>
</gene>
<comment type="caution">
    <text evidence="1">The sequence shown here is derived from an EMBL/GenBank/DDBJ whole genome shotgun (WGS) entry which is preliminary data.</text>
</comment>
<keyword evidence="2" id="KW-1185">Reference proteome</keyword>